<organism evidence="1 2">
    <name type="scientific">Fistulifera solaris</name>
    <name type="common">Oleaginous diatom</name>
    <dbReference type="NCBI Taxonomy" id="1519565"/>
    <lineage>
        <taxon>Eukaryota</taxon>
        <taxon>Sar</taxon>
        <taxon>Stramenopiles</taxon>
        <taxon>Ochrophyta</taxon>
        <taxon>Bacillariophyta</taxon>
        <taxon>Bacillariophyceae</taxon>
        <taxon>Bacillariophycidae</taxon>
        <taxon>Naviculales</taxon>
        <taxon>Naviculaceae</taxon>
        <taxon>Fistulifera</taxon>
    </lineage>
</organism>
<sequence>MQFHCENRSPVTVDDLFKDMKGTQIIWLNDESFIMLKRLPNSVPDNSPFRTASLNINFERETVQIYGKSYDSVARVTARLLCLKDEKAEEVRVAVRDSRRESIVLASHPDPLYVGLECKHEVVPFCRALAQRTSNFGILSFQSSTFDCYFSVSECRVGSREHSEALSVLSKVSLETNSGIFHSSQCLKARTAYPAKHVEYTILHPHYFADIEPFTIASQGVTLVFASWFPFRLHTLFLQASGSLKDFGMIYHFDHPPNKVQEVELLEAIASNENLHRLELGCFSILDSFWDQLAQVIGSHKTLRTVVFRVQIDPGFHLMAKLIALMKEHIHLDVSFKFHGSSKDLWWKLDNTITPIRLQNQVRCLTQESVHDRSTIFGAALTTWACGDFLKVSLLLSENVDHLCSLVGHACFSVPQRREIPPVELSASQQPKKQKSS</sequence>
<name>A0A1Z5JZ15_FISSO</name>
<comment type="caution">
    <text evidence="1">The sequence shown here is derived from an EMBL/GenBank/DDBJ whole genome shotgun (WGS) entry which is preliminary data.</text>
</comment>
<reference evidence="1 2" key="1">
    <citation type="journal article" date="2015" name="Plant Cell">
        <title>Oil accumulation by the oleaginous diatom Fistulifera solaris as revealed by the genome and transcriptome.</title>
        <authorList>
            <person name="Tanaka T."/>
            <person name="Maeda Y."/>
            <person name="Veluchamy A."/>
            <person name="Tanaka M."/>
            <person name="Abida H."/>
            <person name="Marechal E."/>
            <person name="Bowler C."/>
            <person name="Muto M."/>
            <person name="Sunaga Y."/>
            <person name="Tanaka M."/>
            <person name="Yoshino T."/>
            <person name="Taniguchi T."/>
            <person name="Fukuda Y."/>
            <person name="Nemoto M."/>
            <person name="Matsumoto M."/>
            <person name="Wong P.S."/>
            <person name="Aburatani S."/>
            <person name="Fujibuchi W."/>
        </authorList>
    </citation>
    <scope>NUCLEOTIDE SEQUENCE [LARGE SCALE GENOMIC DNA]</scope>
    <source>
        <strain evidence="1 2">JPCC DA0580</strain>
    </source>
</reference>
<evidence type="ECO:0000313" key="1">
    <source>
        <dbReference type="EMBL" id="GAX19293.1"/>
    </source>
</evidence>
<evidence type="ECO:0000313" key="2">
    <source>
        <dbReference type="Proteomes" id="UP000198406"/>
    </source>
</evidence>
<dbReference type="InParanoid" id="A0A1Z5JZ15"/>
<keyword evidence="2" id="KW-1185">Reference proteome</keyword>
<dbReference type="AlphaFoldDB" id="A0A1Z5JZ15"/>
<gene>
    <name evidence="1" type="ORF">FisN_4Lh131</name>
</gene>
<accession>A0A1Z5JZ15</accession>
<protein>
    <submittedName>
        <fullName evidence="1">Uncharacterized protein</fullName>
    </submittedName>
</protein>
<dbReference type="EMBL" id="BDSP01000136">
    <property type="protein sequence ID" value="GAX19293.1"/>
    <property type="molecule type" value="Genomic_DNA"/>
</dbReference>
<proteinExistence type="predicted"/>
<dbReference type="Proteomes" id="UP000198406">
    <property type="component" value="Unassembled WGS sequence"/>
</dbReference>